<dbReference type="SMART" id="SM00382">
    <property type="entry name" value="AAA"/>
    <property type="match status" value="1"/>
</dbReference>
<dbReference type="GO" id="GO:0005524">
    <property type="term" value="F:ATP binding"/>
    <property type="evidence" value="ECO:0007669"/>
    <property type="project" value="UniProtKB-KW"/>
</dbReference>
<accession>A0ABS8BIT3</accession>
<keyword evidence="2" id="KW-1003">Cell membrane</keyword>
<dbReference type="CDD" id="cd03214">
    <property type="entry name" value="ABC_Iron-Siderophores_B12_Hemin"/>
    <property type="match status" value="1"/>
</dbReference>
<dbReference type="Proteomes" id="UP001198034">
    <property type="component" value="Unassembled WGS sequence"/>
</dbReference>
<comment type="function">
    <text evidence="6">Part of the ABC transporter complex HmuTUV involved in hemin import. Responsible for energy coupling to the transport system.</text>
</comment>
<evidence type="ECO:0000259" key="7">
    <source>
        <dbReference type="PROSITE" id="PS50893"/>
    </source>
</evidence>
<dbReference type="PANTHER" id="PTHR42794">
    <property type="entry name" value="HEMIN IMPORT ATP-BINDING PROTEIN HMUV"/>
    <property type="match status" value="1"/>
</dbReference>
<dbReference type="NCBIfam" id="NF010068">
    <property type="entry name" value="PRK13548.1"/>
    <property type="match status" value="1"/>
</dbReference>
<evidence type="ECO:0000256" key="4">
    <source>
        <dbReference type="ARBA" id="ARBA00022840"/>
    </source>
</evidence>
<dbReference type="Gene3D" id="3.40.50.300">
    <property type="entry name" value="P-loop containing nucleotide triphosphate hydrolases"/>
    <property type="match status" value="1"/>
</dbReference>
<evidence type="ECO:0000256" key="3">
    <source>
        <dbReference type="ARBA" id="ARBA00022741"/>
    </source>
</evidence>
<evidence type="ECO:0000256" key="1">
    <source>
        <dbReference type="ARBA" id="ARBA00022448"/>
    </source>
</evidence>
<name>A0ABS8BIT3_9NEIS</name>
<feature type="domain" description="ABC transporter" evidence="7">
    <location>
        <begin position="2"/>
        <end position="243"/>
    </location>
</feature>
<organism evidence="8 9">
    <name type="scientific">Deefgea salmonis</name>
    <dbReference type="NCBI Taxonomy" id="2875502"/>
    <lineage>
        <taxon>Bacteria</taxon>
        <taxon>Pseudomonadati</taxon>
        <taxon>Pseudomonadota</taxon>
        <taxon>Betaproteobacteria</taxon>
        <taxon>Neisseriales</taxon>
        <taxon>Chitinibacteraceae</taxon>
        <taxon>Deefgea</taxon>
    </lineage>
</organism>
<evidence type="ECO:0000256" key="6">
    <source>
        <dbReference type="ARBA" id="ARBA00037066"/>
    </source>
</evidence>
<evidence type="ECO:0000313" key="9">
    <source>
        <dbReference type="Proteomes" id="UP001198034"/>
    </source>
</evidence>
<dbReference type="InterPro" id="IPR017871">
    <property type="entry name" value="ABC_transporter-like_CS"/>
</dbReference>
<dbReference type="PANTHER" id="PTHR42794:SF1">
    <property type="entry name" value="HEMIN IMPORT ATP-BINDING PROTEIN HMUV"/>
    <property type="match status" value="1"/>
</dbReference>
<dbReference type="InterPro" id="IPR027417">
    <property type="entry name" value="P-loop_NTPase"/>
</dbReference>
<dbReference type="EMBL" id="JAJAWG010000002">
    <property type="protein sequence ID" value="MCB5195632.1"/>
    <property type="molecule type" value="Genomic_DNA"/>
</dbReference>
<keyword evidence="1" id="KW-0813">Transport</keyword>
<dbReference type="Pfam" id="PF00005">
    <property type="entry name" value="ABC_tran"/>
    <property type="match status" value="1"/>
</dbReference>
<keyword evidence="9" id="KW-1185">Reference proteome</keyword>
<protein>
    <submittedName>
        <fullName evidence="8">Heme ABC transporter ATP-binding protein</fullName>
    </submittedName>
</protein>
<evidence type="ECO:0000313" key="8">
    <source>
        <dbReference type="EMBL" id="MCB5195632.1"/>
    </source>
</evidence>
<keyword evidence="2" id="KW-0472">Membrane</keyword>
<keyword evidence="5" id="KW-1278">Translocase</keyword>
<dbReference type="SUPFAM" id="SSF52540">
    <property type="entry name" value="P-loop containing nucleoside triphosphate hydrolases"/>
    <property type="match status" value="1"/>
</dbReference>
<comment type="caution">
    <text evidence="8">The sequence shown here is derived from an EMBL/GenBank/DDBJ whole genome shotgun (WGS) entry which is preliminary data.</text>
</comment>
<dbReference type="PROSITE" id="PS00211">
    <property type="entry name" value="ABC_TRANSPORTER_1"/>
    <property type="match status" value="1"/>
</dbReference>
<evidence type="ECO:0000256" key="2">
    <source>
        <dbReference type="ARBA" id="ARBA00022475"/>
    </source>
</evidence>
<keyword evidence="3" id="KW-0547">Nucleotide-binding</keyword>
<sequence length="262" mass="28148">MLTLDQVSFARCHRPILNQVSLAIPAGEFTAILGANGAGKSTLLSLLSGELTPQHGHVRWAGQDVREFDSQQLARVRAVLPQNPGLGFNLSVDEVIAMGAYPFAELSPSAVAEVAHAAQQWADVSHLTGRRYPTLSGGEQQRVQFARILVQALAAQQVGEYRCVLLDEPTSSLDPLHQHGLLAAAQKLTREAGIAVVAVLHDVNLAARYCSRIAMLAKGDIIASGIPQDVLTPEHLQQTYQLAATVIAHPQDPQRPLVLFDG</sequence>
<gene>
    <name evidence="8" type="ORF">LG219_04940</name>
</gene>
<reference evidence="8 9" key="1">
    <citation type="submission" date="2021-10" db="EMBL/GenBank/DDBJ databases">
        <authorList>
            <person name="Chen M."/>
        </authorList>
    </citation>
    <scope>NUCLEOTIDE SEQUENCE [LARGE SCALE GENOMIC DNA]</scope>
    <source>
        <strain evidence="8 9">H3-26</strain>
    </source>
</reference>
<evidence type="ECO:0000256" key="5">
    <source>
        <dbReference type="ARBA" id="ARBA00022967"/>
    </source>
</evidence>
<dbReference type="InterPro" id="IPR003593">
    <property type="entry name" value="AAA+_ATPase"/>
</dbReference>
<dbReference type="RefSeq" id="WP_226763424.1">
    <property type="nucleotide sequence ID" value="NZ_JAJAWG010000002.1"/>
</dbReference>
<keyword evidence="4 8" id="KW-0067">ATP-binding</keyword>
<dbReference type="PROSITE" id="PS50893">
    <property type="entry name" value="ABC_TRANSPORTER_2"/>
    <property type="match status" value="1"/>
</dbReference>
<dbReference type="InterPro" id="IPR003439">
    <property type="entry name" value="ABC_transporter-like_ATP-bd"/>
</dbReference>
<proteinExistence type="predicted"/>